<dbReference type="EMBL" id="VXBD01006478">
    <property type="protein sequence ID" value="NXN11690.1"/>
    <property type="molecule type" value="Genomic_DNA"/>
</dbReference>
<dbReference type="Pfam" id="PF08368">
    <property type="entry name" value="FAST_2"/>
    <property type="match status" value="1"/>
</dbReference>
<evidence type="ECO:0000256" key="1">
    <source>
        <dbReference type="ARBA" id="ARBA00004305"/>
    </source>
</evidence>
<dbReference type="PANTHER" id="PTHR21228">
    <property type="entry name" value="FAST LEU-RICH DOMAIN-CONTAINING"/>
    <property type="match status" value="1"/>
</dbReference>
<evidence type="ECO:0000313" key="10">
    <source>
        <dbReference type="Proteomes" id="UP000557230"/>
    </source>
</evidence>
<comment type="caution">
    <text evidence="9">The sequence shown here is derived from an EMBL/GenBank/DDBJ whole genome shotgun (WGS) entry which is preliminary data.</text>
</comment>
<evidence type="ECO:0000256" key="3">
    <source>
        <dbReference type="ARBA" id="ARBA00038281"/>
    </source>
</evidence>
<feature type="non-terminal residue" evidence="9">
    <location>
        <position position="1"/>
    </location>
</feature>
<feature type="domain" description="FAST kinase leucine-rich" evidence="7">
    <location>
        <begin position="368"/>
        <end position="439"/>
    </location>
</feature>
<proteinExistence type="inferred from homology"/>
<comment type="similarity">
    <text evidence="3">Belongs to the FAST kinase family.</text>
</comment>
<dbReference type="Proteomes" id="UP000557230">
    <property type="component" value="Unassembled WGS sequence"/>
</dbReference>
<dbReference type="CDD" id="cd23739">
    <property type="entry name" value="TBRG4-like_N"/>
    <property type="match status" value="1"/>
</dbReference>
<dbReference type="OrthoDB" id="6501018at2759"/>
<evidence type="ECO:0000256" key="6">
    <source>
        <dbReference type="ARBA" id="ARBA00043220"/>
    </source>
</evidence>
<organism evidence="9 10">
    <name type="scientific">Indicator maculatus</name>
    <name type="common">spotted honeyguide</name>
    <dbReference type="NCBI Taxonomy" id="545262"/>
    <lineage>
        <taxon>Eukaryota</taxon>
        <taxon>Metazoa</taxon>
        <taxon>Chordata</taxon>
        <taxon>Craniata</taxon>
        <taxon>Vertebrata</taxon>
        <taxon>Euteleostomi</taxon>
        <taxon>Archelosauria</taxon>
        <taxon>Archosauria</taxon>
        <taxon>Dinosauria</taxon>
        <taxon>Saurischia</taxon>
        <taxon>Theropoda</taxon>
        <taxon>Coelurosauria</taxon>
        <taxon>Aves</taxon>
        <taxon>Neognathae</taxon>
        <taxon>Neoaves</taxon>
        <taxon>Telluraves</taxon>
        <taxon>Coraciimorphae</taxon>
        <taxon>Piciformes</taxon>
        <taxon>Indicatoridae</taxon>
        <taxon>Indicator</taxon>
    </lineage>
</organism>
<accession>A0A7L1GDH2</accession>
<gene>
    <name evidence="9" type="primary">Tbrg4</name>
    <name evidence="9" type="ORF">INDMAC_R13614</name>
</gene>
<dbReference type="InterPro" id="IPR010622">
    <property type="entry name" value="FAST_Leu-rich"/>
</dbReference>
<dbReference type="GO" id="GO:0003723">
    <property type="term" value="F:RNA binding"/>
    <property type="evidence" value="ECO:0007669"/>
    <property type="project" value="TreeGrafter"/>
</dbReference>
<evidence type="ECO:0000256" key="4">
    <source>
        <dbReference type="ARBA" id="ARBA00040471"/>
    </source>
</evidence>
<comment type="subcellular location">
    <subcellularLocation>
        <location evidence="1">Mitochondrion matrix</location>
    </subcellularLocation>
</comment>
<sequence>MAARLVQRCCWRHLGAFISPASVPTSLLAPVGKMVTARALPFNSFHTSSLLSWADGFSVKEQLEESRNPEHKVIRELIETATTPQDLLQLGELHALNSNQASQVITQLSKLAVEKKLETRSIVQDQRFQQLISIMDSQISQVWNNTLVNVLRSLHSLGVESSRRELQSVEQEVLWRLRRLPFRQLVSLAEFLAQRQGRDSRLLAEVIKKLELRWTELEGTRSVVLLISRVGHMAPALMDRLEDKALELAEQFEPDDIRKVTLALAYQNRRCVPLLRALSYHLSQRHSELGLSILLDLIFAYGKLNFHQPQVFQKMANELQPQVAGMTPLEVTRCVRSFALLKWLSLPLFEAVAQYTLDNIKQLSVTQLCGLILSFARLNFQPSASEGFFSMVHEELQGELDSLEPHLLTDLVWSLCVLQQARAPYLQRVLAPEFQAQIQGDQSPRAQNLQLKLIHINTTAKLESPDYKGPFLPVEMLSATQQGGDRATLLQSSLREALAGVLGSQDHVRLDVRTNHGWHLDAEMVLDSENKPLPVKNFAAPHLLHSEGKKPLPPGAKRVALLRWEFADFSSRGRELLGRCALARRHLRAAGFLLVEVS</sequence>
<name>A0A7L1GDH2_9PICI</name>
<evidence type="ECO:0000256" key="5">
    <source>
        <dbReference type="ARBA" id="ARBA00042265"/>
    </source>
</evidence>
<dbReference type="InterPro" id="IPR013579">
    <property type="entry name" value="FAST_2"/>
</dbReference>
<dbReference type="GO" id="GO:0044528">
    <property type="term" value="P:regulation of mitochondrial mRNA stability"/>
    <property type="evidence" value="ECO:0007669"/>
    <property type="project" value="InterPro"/>
</dbReference>
<feature type="domain" description="FAST kinase-like protein subdomain 2" evidence="8">
    <location>
        <begin position="451"/>
        <end position="534"/>
    </location>
</feature>
<dbReference type="PANTHER" id="PTHR21228:SF59">
    <property type="entry name" value="FAST KINASE DOMAIN-CONTAINING PROTEIN 4"/>
    <property type="match status" value="1"/>
</dbReference>
<dbReference type="GO" id="GO:0005759">
    <property type="term" value="C:mitochondrial matrix"/>
    <property type="evidence" value="ECO:0007669"/>
    <property type="project" value="UniProtKB-SubCell"/>
</dbReference>
<evidence type="ECO:0000259" key="7">
    <source>
        <dbReference type="Pfam" id="PF06743"/>
    </source>
</evidence>
<dbReference type="AlphaFoldDB" id="A0A7L1GDH2"/>
<keyword evidence="2" id="KW-0809">Transit peptide</keyword>
<evidence type="ECO:0000256" key="2">
    <source>
        <dbReference type="ARBA" id="ARBA00022946"/>
    </source>
</evidence>
<protein>
    <recommendedName>
        <fullName evidence="4">FAST kinase domain-containing protein 4</fullName>
    </recommendedName>
    <alternativeName>
        <fullName evidence="6">Protein TBRG4</fullName>
    </alternativeName>
    <alternativeName>
        <fullName evidence="5">Transforming growth factor beta regulator 4</fullName>
    </alternativeName>
</protein>
<dbReference type="Pfam" id="PF06743">
    <property type="entry name" value="FAST_1"/>
    <property type="match status" value="1"/>
</dbReference>
<dbReference type="GO" id="GO:0035770">
    <property type="term" value="C:ribonucleoprotein granule"/>
    <property type="evidence" value="ECO:0007669"/>
    <property type="project" value="TreeGrafter"/>
</dbReference>
<dbReference type="InterPro" id="IPR050870">
    <property type="entry name" value="FAST_kinase"/>
</dbReference>
<evidence type="ECO:0000313" key="9">
    <source>
        <dbReference type="EMBL" id="NXN11690.1"/>
    </source>
</evidence>
<reference evidence="9 10" key="1">
    <citation type="submission" date="2019-09" db="EMBL/GenBank/DDBJ databases">
        <title>Bird 10,000 Genomes (B10K) Project - Family phase.</title>
        <authorList>
            <person name="Zhang G."/>
        </authorList>
    </citation>
    <scope>NUCLEOTIDE SEQUENCE [LARGE SCALE GENOMIC DNA]</scope>
    <source>
        <strain evidence="9">B10K-DU-001-78</strain>
        <tissue evidence="9">Muscle</tissue>
    </source>
</reference>
<keyword evidence="10" id="KW-1185">Reference proteome</keyword>
<evidence type="ECO:0000259" key="8">
    <source>
        <dbReference type="Pfam" id="PF08368"/>
    </source>
</evidence>
<feature type="non-terminal residue" evidence="9">
    <location>
        <position position="598"/>
    </location>
</feature>
<dbReference type="GO" id="GO:0000963">
    <property type="term" value="P:mitochondrial RNA processing"/>
    <property type="evidence" value="ECO:0007669"/>
    <property type="project" value="TreeGrafter"/>
</dbReference>